<dbReference type="PANTHER" id="PTHR14363">
    <property type="entry name" value="HEPARANASE-RELATED"/>
    <property type="match status" value="1"/>
</dbReference>
<dbReference type="Pfam" id="PF03662">
    <property type="entry name" value="Glyco_hydro_79n"/>
    <property type="match status" value="1"/>
</dbReference>
<evidence type="ECO:0000256" key="6">
    <source>
        <dbReference type="ARBA" id="ARBA00023136"/>
    </source>
</evidence>
<dbReference type="InterPro" id="IPR017853">
    <property type="entry name" value="GH"/>
</dbReference>
<keyword evidence="6" id="KW-0472">Membrane</keyword>
<dbReference type="Gene3D" id="3.20.20.80">
    <property type="entry name" value="Glycosidases"/>
    <property type="match status" value="1"/>
</dbReference>
<keyword evidence="5" id="KW-0378">Hydrolase</keyword>
<keyword evidence="8" id="KW-0458">Lysosome</keyword>
<dbReference type="PANTHER" id="PTHR14363:SF21">
    <property type="entry name" value="HEPARANASE-LIKE PROTEIN 1"/>
    <property type="match status" value="1"/>
</dbReference>
<protein>
    <submittedName>
        <fullName evidence="12">Uncharacterized protein</fullName>
    </submittedName>
</protein>
<comment type="similarity">
    <text evidence="2">Belongs to the glycosyl hydrolase 79 family.</text>
</comment>
<evidence type="ECO:0000256" key="8">
    <source>
        <dbReference type="ARBA" id="ARBA00023228"/>
    </source>
</evidence>
<dbReference type="GO" id="GO:0005576">
    <property type="term" value="C:extracellular region"/>
    <property type="evidence" value="ECO:0007669"/>
    <property type="project" value="UniProtKB-SubCell"/>
</dbReference>
<evidence type="ECO:0000256" key="3">
    <source>
        <dbReference type="ARBA" id="ARBA00022525"/>
    </source>
</evidence>
<dbReference type="EMBL" id="CACRZD030000014">
    <property type="protein sequence ID" value="CAA6670450.1"/>
    <property type="molecule type" value="Genomic_DNA"/>
</dbReference>
<keyword evidence="13" id="KW-1185">Reference proteome</keyword>
<dbReference type="FunFam" id="3.20.20.80:FF:000023">
    <property type="entry name" value="heparanase-like protein 3"/>
    <property type="match status" value="1"/>
</dbReference>
<evidence type="ECO:0000256" key="5">
    <source>
        <dbReference type="ARBA" id="ARBA00022801"/>
    </source>
</evidence>
<gene>
    <name evidence="12" type="ORF">SI7747_14016855</name>
</gene>
<dbReference type="EMBL" id="LR743601">
    <property type="protein sequence ID" value="CAA2631207.1"/>
    <property type="molecule type" value="Genomic_DNA"/>
</dbReference>
<dbReference type="GO" id="GO:0009505">
    <property type="term" value="C:plant-type cell wall"/>
    <property type="evidence" value="ECO:0007669"/>
    <property type="project" value="TreeGrafter"/>
</dbReference>
<evidence type="ECO:0000256" key="10">
    <source>
        <dbReference type="ARBA" id="ARBA00055929"/>
    </source>
</evidence>
<dbReference type="AlphaFoldDB" id="A0A7I8JK60"/>
<proteinExistence type="inferred from homology"/>
<reference evidence="12 13" key="1">
    <citation type="submission" date="2019-12" db="EMBL/GenBank/DDBJ databases">
        <authorList>
            <person name="Scholz U."/>
            <person name="Mascher M."/>
            <person name="Fiebig A."/>
        </authorList>
    </citation>
    <scope>NUCLEOTIDE SEQUENCE</scope>
</reference>
<evidence type="ECO:0000256" key="9">
    <source>
        <dbReference type="ARBA" id="ARBA00023765"/>
    </source>
</evidence>
<keyword evidence="3" id="KW-0964">Secreted</keyword>
<organism evidence="12">
    <name type="scientific">Spirodela intermedia</name>
    <name type="common">Intermediate duckweed</name>
    <dbReference type="NCBI Taxonomy" id="51605"/>
    <lineage>
        <taxon>Eukaryota</taxon>
        <taxon>Viridiplantae</taxon>
        <taxon>Streptophyta</taxon>
        <taxon>Embryophyta</taxon>
        <taxon>Tracheophyta</taxon>
        <taxon>Spermatophyta</taxon>
        <taxon>Magnoliopsida</taxon>
        <taxon>Liliopsida</taxon>
        <taxon>Araceae</taxon>
        <taxon>Lemnoideae</taxon>
        <taxon>Spirodela</taxon>
    </lineage>
</organism>
<evidence type="ECO:0000256" key="7">
    <source>
        <dbReference type="ARBA" id="ARBA00023180"/>
    </source>
</evidence>
<evidence type="ECO:0000256" key="1">
    <source>
        <dbReference type="ARBA" id="ARBA00004613"/>
    </source>
</evidence>
<feature type="signal peptide" evidence="11">
    <location>
        <begin position="1"/>
        <end position="19"/>
    </location>
</feature>
<dbReference type="Proteomes" id="UP001189122">
    <property type="component" value="Unassembled WGS sequence"/>
</dbReference>
<dbReference type="GO" id="GO:0005765">
    <property type="term" value="C:lysosomal membrane"/>
    <property type="evidence" value="ECO:0007669"/>
    <property type="project" value="UniProtKB-SubCell"/>
</dbReference>
<name>A0A7I8JK60_SPIIN</name>
<keyword evidence="4 11" id="KW-0732">Signal</keyword>
<evidence type="ECO:0000313" key="13">
    <source>
        <dbReference type="Proteomes" id="UP001189122"/>
    </source>
</evidence>
<feature type="chain" id="PRO_5029806206" evidence="11">
    <location>
        <begin position="20"/>
        <end position="562"/>
    </location>
</feature>
<evidence type="ECO:0000313" key="12">
    <source>
        <dbReference type="EMBL" id="CAA2631207.1"/>
    </source>
</evidence>
<comment type="function">
    <text evidence="10">Endoglycosidase which is a cell surface and extracellular matrix-degrading enzyme. Cleaves heparan sulfate proteoglycans (HSPGs) into heparan sulfate side chains and core proteoglycans.</text>
</comment>
<evidence type="ECO:0000256" key="2">
    <source>
        <dbReference type="ARBA" id="ARBA00009800"/>
    </source>
</evidence>
<sequence>MGSWLLLLLFFHSLPLTLAGGSQTATITVNASSTVAETDDNFVCATLDWWPPEKCNYDQCPWGMASVFNLDLQNPLLAKAIRAFNPLRIRIGGSLQDQLVYEEPSMGYPCRPFEKQADGMFGFSTGCLSRAKWDELNLLFMNTGVIVTFGLNALHGRHQTRSGVWAGPWNSSNARAFMEYTASKGYPVDSWELGNELSGSGVGARVNAGVYGKDLIKLKGTVKELYEGWSSQPLVLAPGGFFDHQWYMDLLRASGPGVADVITHHIYNLGAGNDPQVINRILDPQYLSRITSTFQDLRTLVQKDGPWASTWISESGGAYNSGGRLISDTFLDSFWYLDQMGMAAKHSTRCYCRQSLIGGNYGLLDLNTFIPNPDYYGALLWHRLMGRGVLEVNLTGSPFLRAYAHCTKNRVWLLASLPPPPPPLDSCRKMVNLRGLSLLFINLSNSTDFIVDGDGHLFSGVVRDSALMHGLKSAVAWIGREASEGGGAAAGGCREEYHLTGKDGRPRSKTVLLNGVPLELTAGGDIPAMDPLLVPRQSPIRIMPLSVAFVVFPYFHAPPCCA</sequence>
<dbReference type="GO" id="GO:0004566">
    <property type="term" value="F:beta-glucuronidase activity"/>
    <property type="evidence" value="ECO:0007669"/>
    <property type="project" value="TreeGrafter"/>
</dbReference>
<accession>A0A7I8JK60</accession>
<dbReference type="SUPFAM" id="SSF51445">
    <property type="entry name" value="(Trans)glycosidases"/>
    <property type="match status" value="1"/>
</dbReference>
<keyword evidence="7" id="KW-0325">Glycoprotein</keyword>
<evidence type="ECO:0000256" key="4">
    <source>
        <dbReference type="ARBA" id="ARBA00022729"/>
    </source>
</evidence>
<evidence type="ECO:0000256" key="11">
    <source>
        <dbReference type="SAM" id="SignalP"/>
    </source>
</evidence>
<dbReference type="InterPro" id="IPR005199">
    <property type="entry name" value="Glyco_hydro_79"/>
</dbReference>
<comment type="subcellular location">
    <subcellularLocation>
        <location evidence="9">Lysosome membrane</location>
        <topology evidence="9">Peripheral membrane protein</topology>
    </subcellularLocation>
    <subcellularLocation>
        <location evidence="1">Secreted</location>
    </subcellularLocation>
</comment>